<accession>A0A453DAP3</accession>
<reference evidence="9" key="2">
    <citation type="journal article" date="2017" name="Nat. Plants">
        <title>The Aegilops tauschii genome reveals multiple impacts of transposons.</title>
        <authorList>
            <person name="Zhao G."/>
            <person name="Zou C."/>
            <person name="Li K."/>
            <person name="Wang K."/>
            <person name="Li T."/>
            <person name="Gao L."/>
            <person name="Zhang X."/>
            <person name="Wang H."/>
            <person name="Yang Z."/>
            <person name="Liu X."/>
            <person name="Jiang W."/>
            <person name="Mao L."/>
            <person name="Kong X."/>
            <person name="Jiao Y."/>
            <person name="Jia J."/>
        </authorList>
    </citation>
    <scope>NUCLEOTIDE SEQUENCE [LARGE SCALE GENOMIC DNA]</scope>
    <source>
        <strain evidence="9">cv. AL8/78</strain>
    </source>
</reference>
<reference evidence="8" key="5">
    <citation type="journal article" date="2021" name="G3 (Bethesda)">
        <title>Aegilops tauschii genome assembly Aet v5.0 features greater sequence contiguity and improved annotation.</title>
        <authorList>
            <person name="Wang L."/>
            <person name="Zhu T."/>
            <person name="Rodriguez J.C."/>
            <person name="Deal K.R."/>
            <person name="Dubcovsky J."/>
            <person name="McGuire P.E."/>
            <person name="Lux T."/>
            <person name="Spannagl M."/>
            <person name="Mayer K.F.X."/>
            <person name="Baldrich P."/>
            <person name="Meyers B.C."/>
            <person name="Huo N."/>
            <person name="Gu Y.Q."/>
            <person name="Zhou H."/>
            <person name="Devos K.M."/>
            <person name="Bennetzen J.L."/>
            <person name="Unver T."/>
            <person name="Budak H."/>
            <person name="Gulick P.J."/>
            <person name="Galiba G."/>
            <person name="Kalapos B."/>
            <person name="Nelson D.R."/>
            <person name="Li P."/>
            <person name="You F.M."/>
            <person name="Luo M.C."/>
            <person name="Dvorak J."/>
        </authorList>
    </citation>
    <scope>NUCLEOTIDE SEQUENCE [LARGE SCALE GENOMIC DNA]</scope>
    <source>
        <strain evidence="8">cv. AL8/78</strain>
    </source>
</reference>
<evidence type="ECO:0000313" key="9">
    <source>
        <dbReference type="Proteomes" id="UP000015105"/>
    </source>
</evidence>
<dbReference type="GO" id="GO:0042407">
    <property type="term" value="P:cristae formation"/>
    <property type="evidence" value="ECO:0007669"/>
    <property type="project" value="TreeGrafter"/>
</dbReference>
<proteinExistence type="inferred from homology"/>
<organism evidence="8 9">
    <name type="scientific">Aegilops tauschii subsp. strangulata</name>
    <name type="common">Goatgrass</name>
    <dbReference type="NCBI Taxonomy" id="200361"/>
    <lineage>
        <taxon>Eukaryota</taxon>
        <taxon>Viridiplantae</taxon>
        <taxon>Streptophyta</taxon>
        <taxon>Embryophyta</taxon>
        <taxon>Tracheophyta</taxon>
        <taxon>Spermatophyta</taxon>
        <taxon>Magnoliopsida</taxon>
        <taxon>Liliopsida</taxon>
        <taxon>Poales</taxon>
        <taxon>Poaceae</taxon>
        <taxon>BOP clade</taxon>
        <taxon>Pooideae</taxon>
        <taxon>Triticodae</taxon>
        <taxon>Triticeae</taxon>
        <taxon>Triticinae</taxon>
        <taxon>Aegilops</taxon>
    </lineage>
</organism>
<keyword evidence="7" id="KW-0472">Membrane</keyword>
<dbReference type="Gramene" id="AET2Gv21163900.15">
    <property type="protein sequence ID" value="AET2Gv21163900.15"/>
    <property type="gene ID" value="AET2Gv21163900"/>
</dbReference>
<keyword evidence="9" id="KW-1185">Reference proteome</keyword>
<comment type="subcellular location">
    <subcellularLocation>
        <location evidence="1">Mitochondrion inner membrane</location>
    </subcellularLocation>
</comment>
<sequence>QVEEDPSGDGVESLISRVEDLIVGGDLTAATEALTGGLQGTAAEEAAAEWVKQARKCAIAEQTLTLLHSYASSITFT</sequence>
<evidence type="ECO:0000256" key="2">
    <source>
        <dbReference type="ARBA" id="ARBA00010877"/>
    </source>
</evidence>
<dbReference type="GO" id="GO:0061617">
    <property type="term" value="C:MICOS complex"/>
    <property type="evidence" value="ECO:0007669"/>
    <property type="project" value="TreeGrafter"/>
</dbReference>
<dbReference type="Proteomes" id="UP000015105">
    <property type="component" value="Chromosome 2D"/>
</dbReference>
<name>A0A453DAP3_AEGTS</name>
<dbReference type="Pfam" id="PF09731">
    <property type="entry name" value="Mitofilin"/>
    <property type="match status" value="1"/>
</dbReference>
<dbReference type="AlphaFoldDB" id="A0A453DAP3"/>
<reference evidence="9" key="1">
    <citation type="journal article" date="2014" name="Science">
        <title>Ancient hybridizations among the ancestral genomes of bread wheat.</title>
        <authorList>
            <consortium name="International Wheat Genome Sequencing Consortium,"/>
            <person name="Marcussen T."/>
            <person name="Sandve S.R."/>
            <person name="Heier L."/>
            <person name="Spannagl M."/>
            <person name="Pfeifer M."/>
            <person name="Jakobsen K.S."/>
            <person name="Wulff B.B."/>
            <person name="Steuernagel B."/>
            <person name="Mayer K.F."/>
            <person name="Olsen O.A."/>
        </authorList>
    </citation>
    <scope>NUCLEOTIDE SEQUENCE [LARGE SCALE GENOMIC DNA]</scope>
    <source>
        <strain evidence="9">cv. AL8/78</strain>
    </source>
</reference>
<reference evidence="8" key="4">
    <citation type="submission" date="2019-03" db="UniProtKB">
        <authorList>
            <consortium name="EnsemblPlants"/>
        </authorList>
    </citation>
    <scope>IDENTIFICATION</scope>
</reference>
<evidence type="ECO:0000313" key="8">
    <source>
        <dbReference type="EnsemblPlants" id="AET2Gv21163900.15"/>
    </source>
</evidence>
<protein>
    <submittedName>
        <fullName evidence="8">Uncharacterized protein</fullName>
    </submittedName>
</protein>
<keyword evidence="4" id="KW-0999">Mitochondrion inner membrane</keyword>
<reference evidence="8" key="3">
    <citation type="journal article" date="2017" name="Nature">
        <title>Genome sequence of the progenitor of the wheat D genome Aegilops tauschii.</title>
        <authorList>
            <person name="Luo M.C."/>
            <person name="Gu Y.Q."/>
            <person name="Puiu D."/>
            <person name="Wang H."/>
            <person name="Twardziok S.O."/>
            <person name="Deal K.R."/>
            <person name="Huo N."/>
            <person name="Zhu T."/>
            <person name="Wang L."/>
            <person name="Wang Y."/>
            <person name="McGuire P.E."/>
            <person name="Liu S."/>
            <person name="Long H."/>
            <person name="Ramasamy R.K."/>
            <person name="Rodriguez J.C."/>
            <person name="Van S.L."/>
            <person name="Yuan L."/>
            <person name="Wang Z."/>
            <person name="Xia Z."/>
            <person name="Xiao L."/>
            <person name="Anderson O.D."/>
            <person name="Ouyang S."/>
            <person name="Liang Y."/>
            <person name="Zimin A.V."/>
            <person name="Pertea G."/>
            <person name="Qi P."/>
            <person name="Bennetzen J.L."/>
            <person name="Dai X."/>
            <person name="Dawson M.W."/>
            <person name="Muller H.G."/>
            <person name="Kugler K."/>
            <person name="Rivarola-Duarte L."/>
            <person name="Spannagl M."/>
            <person name="Mayer K.F.X."/>
            <person name="Lu F.H."/>
            <person name="Bevan M.W."/>
            <person name="Leroy P."/>
            <person name="Li P."/>
            <person name="You F.M."/>
            <person name="Sun Q."/>
            <person name="Liu Z."/>
            <person name="Lyons E."/>
            <person name="Wicker T."/>
            <person name="Salzberg S.L."/>
            <person name="Devos K.M."/>
            <person name="Dvorak J."/>
        </authorList>
    </citation>
    <scope>NUCLEOTIDE SEQUENCE [LARGE SCALE GENOMIC DNA]</scope>
    <source>
        <strain evidence="8">cv. AL8/78</strain>
    </source>
</reference>
<dbReference type="InterPro" id="IPR019133">
    <property type="entry name" value="MIC60"/>
</dbReference>
<evidence type="ECO:0000256" key="4">
    <source>
        <dbReference type="ARBA" id="ARBA00022792"/>
    </source>
</evidence>
<keyword evidence="6" id="KW-0496">Mitochondrion</keyword>
<keyword evidence="3" id="KW-0812">Transmembrane</keyword>
<dbReference type="EnsemblPlants" id="AET2Gv21163900.15">
    <property type="protein sequence ID" value="AET2Gv21163900.15"/>
    <property type="gene ID" value="AET2Gv21163900"/>
</dbReference>
<comment type="similarity">
    <text evidence="2">Belongs to the MICOS complex subunit Mic60 family.</text>
</comment>
<dbReference type="PANTHER" id="PTHR15415">
    <property type="entry name" value="MITOFILIN"/>
    <property type="match status" value="1"/>
</dbReference>
<evidence type="ECO:0000256" key="3">
    <source>
        <dbReference type="ARBA" id="ARBA00022692"/>
    </source>
</evidence>
<evidence type="ECO:0000256" key="6">
    <source>
        <dbReference type="ARBA" id="ARBA00023128"/>
    </source>
</evidence>
<evidence type="ECO:0000256" key="7">
    <source>
        <dbReference type="ARBA" id="ARBA00023136"/>
    </source>
</evidence>
<dbReference type="PANTHER" id="PTHR15415:SF7">
    <property type="entry name" value="MICOS COMPLEX SUBUNIT MIC60"/>
    <property type="match status" value="1"/>
</dbReference>
<keyword evidence="5" id="KW-1133">Transmembrane helix</keyword>
<evidence type="ECO:0000256" key="1">
    <source>
        <dbReference type="ARBA" id="ARBA00004273"/>
    </source>
</evidence>
<evidence type="ECO:0000256" key="5">
    <source>
        <dbReference type="ARBA" id="ARBA00022989"/>
    </source>
</evidence>